<proteinExistence type="predicted"/>
<name>A0AA85INJ8_TRIRE</name>
<organism evidence="3 4">
    <name type="scientific">Trichobilharzia regenti</name>
    <name type="common">Nasal bird schistosome</name>
    <dbReference type="NCBI Taxonomy" id="157069"/>
    <lineage>
        <taxon>Eukaryota</taxon>
        <taxon>Metazoa</taxon>
        <taxon>Spiralia</taxon>
        <taxon>Lophotrochozoa</taxon>
        <taxon>Platyhelminthes</taxon>
        <taxon>Trematoda</taxon>
        <taxon>Digenea</taxon>
        <taxon>Strigeidida</taxon>
        <taxon>Schistosomatoidea</taxon>
        <taxon>Schistosomatidae</taxon>
        <taxon>Trichobilharzia</taxon>
    </lineage>
</organism>
<feature type="region of interest" description="Disordered" evidence="2">
    <location>
        <begin position="906"/>
        <end position="938"/>
    </location>
</feature>
<evidence type="ECO:0000256" key="2">
    <source>
        <dbReference type="SAM" id="MobiDB-lite"/>
    </source>
</evidence>
<feature type="region of interest" description="Disordered" evidence="2">
    <location>
        <begin position="215"/>
        <end position="234"/>
    </location>
</feature>
<feature type="repeat" description="ARM" evidence="1">
    <location>
        <begin position="323"/>
        <end position="365"/>
    </location>
</feature>
<dbReference type="InterPro" id="IPR011989">
    <property type="entry name" value="ARM-like"/>
</dbReference>
<feature type="compositionally biased region" description="Acidic residues" evidence="2">
    <location>
        <begin position="560"/>
        <end position="577"/>
    </location>
</feature>
<dbReference type="PANTHER" id="PTHR15605:SF2">
    <property type="entry name" value="KINESIN-ASSOCIATED PROTEIN 3"/>
    <property type="match status" value="1"/>
</dbReference>
<dbReference type="InterPro" id="IPR008658">
    <property type="entry name" value="KAP3"/>
</dbReference>
<dbReference type="WBParaSite" id="TREG1_10870.1">
    <property type="protein sequence ID" value="TREG1_10870.1"/>
    <property type="gene ID" value="TREG1_10870"/>
</dbReference>
<dbReference type="GO" id="GO:0005930">
    <property type="term" value="C:axoneme"/>
    <property type="evidence" value="ECO:0007669"/>
    <property type="project" value="TreeGrafter"/>
</dbReference>
<evidence type="ECO:0000256" key="1">
    <source>
        <dbReference type="PROSITE-ProRule" id="PRU00259"/>
    </source>
</evidence>
<dbReference type="GO" id="GO:0035869">
    <property type="term" value="C:ciliary transition zone"/>
    <property type="evidence" value="ECO:0007669"/>
    <property type="project" value="TreeGrafter"/>
</dbReference>
<dbReference type="GO" id="GO:0019894">
    <property type="term" value="F:kinesin binding"/>
    <property type="evidence" value="ECO:0007669"/>
    <property type="project" value="InterPro"/>
</dbReference>
<dbReference type="Gene3D" id="1.25.10.10">
    <property type="entry name" value="Leucine-rich Repeat Variant"/>
    <property type="match status" value="2"/>
</dbReference>
<reference evidence="4" key="2">
    <citation type="submission" date="2023-11" db="UniProtKB">
        <authorList>
            <consortium name="WormBaseParasite"/>
        </authorList>
    </citation>
    <scope>IDENTIFICATION</scope>
</reference>
<dbReference type="InterPro" id="IPR016024">
    <property type="entry name" value="ARM-type_fold"/>
</dbReference>
<dbReference type="GO" id="GO:0016939">
    <property type="term" value="C:kinesin II complex"/>
    <property type="evidence" value="ECO:0007669"/>
    <property type="project" value="TreeGrafter"/>
</dbReference>
<dbReference type="SUPFAM" id="SSF48371">
    <property type="entry name" value="ARM repeat"/>
    <property type="match status" value="1"/>
</dbReference>
<evidence type="ECO:0008006" key="5">
    <source>
        <dbReference type="Google" id="ProtNLM"/>
    </source>
</evidence>
<dbReference type="Pfam" id="PF05804">
    <property type="entry name" value="KAP"/>
    <property type="match status" value="3"/>
</dbReference>
<dbReference type="PANTHER" id="PTHR15605">
    <property type="entry name" value="KINESIN-ASSOCIATED PROTEINS"/>
    <property type="match status" value="1"/>
</dbReference>
<evidence type="ECO:0000313" key="4">
    <source>
        <dbReference type="WBParaSite" id="TREG1_10870.1"/>
    </source>
</evidence>
<dbReference type="SMART" id="SM01297">
    <property type="entry name" value="KAP"/>
    <property type="match status" value="1"/>
</dbReference>
<keyword evidence="3" id="KW-1185">Reference proteome</keyword>
<sequence>MVEDAKFLKRKIRGGSIDVHPTEKALVVHYETEATILGESGIPMIGERKEGQKITFIEVFAEAKESTTVKSQKSSTISETLADPGAFDSTEIDEVAHLTDLDEYLELLYEDIPDKLRASALILQLARNPDNLEELFQNETLVGALARVLREDWKKSTDLATNIAYIFFCFSSFSNFHGVILHFKIGALIMTIIDHELKKYDLWIDELERKHKLSNASNNKSEMHSASNSKGSTDDLQNNYETVLSKYKSLVRKQEQLFRVSFYLLLNISEDLNVEIKMHNKGIVGMICKCLSRDNFELLILLVSFLKKLSIFSENKNEMIKNGIIEKLGKLLSRQEEDLVNLTLRLLYNLSFDTSARLEMVSKGVLNKVVGLLENVQHQAVALYILYHLSTEDQSKPAFVNTPCLSFLMKLILENPDEKSDLVPMALAINLVRDDQCSNSMLNEGRCFKVLAKRAIKFRDALIMKMLRNATQHNNLLKLKMVGFLPDLIKIVTEEKTTPKNTLRNLHSSQKSTLQSNELKLNSKVKLNAKGDLNSSLRLFENRLKSNSKKTENNNRIYNYDDDDDDDDDGDNEENDDSVNHGDDYDDDDDDDDDGDDYKSKDEDFVFECLGCLANLDLSDIHYSKVISEFKLLKWIKSRLDSAEARKSHDFMEDDVILEIVRLLGAICQDPDAGRMVVEAGIVHSLIGLLNAKQEDDEIVFQIVFTFFRLIYHESARNLIVKTTQAVAYLVDLMHDKNADIRKLCDITLDIICEYESDWRIRIQTERFRWHNSQWLEMIDTSANSGLLDNSDTTTEAALAAVLGIGHARSQYHPNLLTGDELNSIVHEDENENRGYFGMGLGIDDAAAFLLSLSNAEGRKRSAGSDNLLGIPYEESDYMNQLNMLYPDMYGDADFLSSERVSPAMTAASHYDDSDSDATQKETDSQSHSNYENVKQDDRILKLMPKSFDMQNSSNNKLKK</sequence>
<accession>A0AA85INJ8</accession>
<reference evidence="3" key="1">
    <citation type="submission" date="2022-06" db="EMBL/GenBank/DDBJ databases">
        <authorList>
            <person name="Berger JAMES D."/>
            <person name="Berger JAMES D."/>
        </authorList>
    </citation>
    <scope>NUCLEOTIDE SEQUENCE [LARGE SCALE GENOMIC DNA]</scope>
</reference>
<dbReference type="GO" id="GO:0007018">
    <property type="term" value="P:microtubule-based movement"/>
    <property type="evidence" value="ECO:0007669"/>
    <property type="project" value="TreeGrafter"/>
</dbReference>
<dbReference type="GO" id="GO:0044782">
    <property type="term" value="P:cilium organization"/>
    <property type="evidence" value="ECO:0007669"/>
    <property type="project" value="TreeGrafter"/>
</dbReference>
<feature type="compositionally biased region" description="Basic and acidic residues" evidence="2">
    <location>
        <begin position="910"/>
        <end position="925"/>
    </location>
</feature>
<protein>
    <recommendedName>
        <fullName evidence="5">Kinesin-associated protein 3</fullName>
    </recommendedName>
</protein>
<feature type="compositionally biased region" description="Acidic residues" evidence="2">
    <location>
        <begin position="584"/>
        <end position="596"/>
    </location>
</feature>
<feature type="region of interest" description="Disordered" evidence="2">
    <location>
        <begin position="551"/>
        <end position="597"/>
    </location>
</feature>
<dbReference type="InterPro" id="IPR000225">
    <property type="entry name" value="Armadillo"/>
</dbReference>
<dbReference type="SMART" id="SM00185">
    <property type="entry name" value="ARM"/>
    <property type="match status" value="3"/>
</dbReference>
<dbReference type="AlphaFoldDB" id="A0AA85INJ8"/>
<dbReference type="PROSITE" id="PS50176">
    <property type="entry name" value="ARM_REPEAT"/>
    <property type="match status" value="1"/>
</dbReference>
<evidence type="ECO:0000313" key="3">
    <source>
        <dbReference type="Proteomes" id="UP000050795"/>
    </source>
</evidence>
<dbReference type="Proteomes" id="UP000050795">
    <property type="component" value="Unassembled WGS sequence"/>
</dbReference>